<dbReference type="InterPro" id="IPR000330">
    <property type="entry name" value="SNF2_N"/>
</dbReference>
<reference evidence="2" key="1">
    <citation type="submission" date="2020-05" db="EMBL/GenBank/DDBJ databases">
        <authorList>
            <person name="Chiriac C."/>
            <person name="Salcher M."/>
            <person name="Ghai R."/>
            <person name="Kavagutti S V."/>
        </authorList>
    </citation>
    <scope>NUCLEOTIDE SEQUENCE</scope>
</reference>
<dbReference type="InterPro" id="IPR038718">
    <property type="entry name" value="SNF2-like_sf"/>
</dbReference>
<protein>
    <submittedName>
        <fullName evidence="2">HELICc domain containing protein</fullName>
    </submittedName>
</protein>
<dbReference type="Gene3D" id="3.40.50.10810">
    <property type="entry name" value="Tandem AAA-ATPase domain"/>
    <property type="match status" value="1"/>
</dbReference>
<dbReference type="Gene3D" id="3.40.50.300">
    <property type="entry name" value="P-loop containing nucleotide triphosphate hydrolases"/>
    <property type="match status" value="1"/>
</dbReference>
<evidence type="ECO:0000259" key="1">
    <source>
        <dbReference type="PROSITE" id="PS51192"/>
    </source>
</evidence>
<dbReference type="GO" id="GO:0005524">
    <property type="term" value="F:ATP binding"/>
    <property type="evidence" value="ECO:0007669"/>
    <property type="project" value="InterPro"/>
</dbReference>
<accession>A0A6J5TAQ3</accession>
<dbReference type="SUPFAM" id="SSF52540">
    <property type="entry name" value="P-loop containing nucleoside triphosphate hydrolases"/>
    <property type="match status" value="2"/>
</dbReference>
<gene>
    <name evidence="2" type="ORF">UFOVP86_5</name>
</gene>
<organism evidence="2">
    <name type="scientific">uncultured Caudovirales phage</name>
    <dbReference type="NCBI Taxonomy" id="2100421"/>
    <lineage>
        <taxon>Viruses</taxon>
        <taxon>Duplodnaviria</taxon>
        <taxon>Heunggongvirae</taxon>
        <taxon>Uroviricota</taxon>
        <taxon>Caudoviricetes</taxon>
        <taxon>Peduoviridae</taxon>
        <taxon>Maltschvirus</taxon>
        <taxon>Maltschvirus maltsch</taxon>
    </lineage>
</organism>
<dbReference type="Pfam" id="PF00176">
    <property type="entry name" value="SNF2-rel_dom"/>
    <property type="match status" value="1"/>
</dbReference>
<name>A0A6J5TAQ3_9CAUD</name>
<sequence length="424" mass="47850">MILAPVGAGKTAITLTAMTELIAEGHVKRWLVLAPKRVCTDVWPVEQPKWAPDFEIAIATGTPAQRQAAFDSAAPIVVTNYDNIQSLPDLSGFDGIVFDELTRLKNPSGKRFKALLAHLDKIPFRWGLTGSFTSNGLEDVFGQCKVIDQTLLGRAKGAFLQKYFVCVNRDFGDWQPRKGALEQVMDAIRPATFVLEPGEYSDKLPQLHVVEMRCDMADRKPYEKMKRDFVLEYGEDRVIAANAAAVTNKLQQMASGFVYDTKTEASEDAGKFHVKQKAIWFSSHKFDLLDEILNENQHANTIIVYNYKEELAELLRRYPLARTIDDFNAIKRWNAGEIEMLLIHPKSAGHGLNLQFGGCKMVFLSLPWSLELFEQTVGRIHRGGQTRDVWCYLLICNKTIDERIWGALQDKRAISDIALEELKA</sequence>
<dbReference type="EMBL" id="LR797825">
    <property type="protein sequence ID" value="CAB4241990.1"/>
    <property type="molecule type" value="Genomic_DNA"/>
</dbReference>
<dbReference type="InterPro" id="IPR001650">
    <property type="entry name" value="Helicase_C-like"/>
</dbReference>
<dbReference type="InterPro" id="IPR027417">
    <property type="entry name" value="P-loop_NTPase"/>
</dbReference>
<feature type="domain" description="Helicase ATP-binding" evidence="1">
    <location>
        <begin position="1"/>
        <end position="150"/>
    </location>
</feature>
<dbReference type="PROSITE" id="PS51192">
    <property type="entry name" value="HELICASE_ATP_BIND_1"/>
    <property type="match status" value="1"/>
</dbReference>
<dbReference type="InterPro" id="IPR014001">
    <property type="entry name" value="Helicase_ATP-bd"/>
</dbReference>
<evidence type="ECO:0000313" key="2">
    <source>
        <dbReference type="EMBL" id="CAB4241990.1"/>
    </source>
</evidence>
<proteinExistence type="predicted"/>
<dbReference type="Pfam" id="PF00271">
    <property type="entry name" value="Helicase_C"/>
    <property type="match status" value="1"/>
</dbReference>
<dbReference type="PANTHER" id="PTHR10799">
    <property type="entry name" value="SNF2/RAD54 HELICASE FAMILY"/>
    <property type="match status" value="1"/>
</dbReference>